<evidence type="ECO:0008006" key="4">
    <source>
        <dbReference type="Google" id="ProtNLM"/>
    </source>
</evidence>
<sequence>MKNRTLVVLNKSLLNVLLKKESSNVARIIKIGLPCFLAFYFVVQHFYPGAMSPDSINILTQARTGNISDSFPIFNVYLWKFLDQYVVEGPAGMLVLNMLLYYAGLFMTFYSLAKNYSRLSSLVCILFGFFPPIIGILGAVWSDITLTSLLMFLLGLSVFTGFGAEPDTLSKPVKAFVAILGLVIAFAAVSTRHNAAAAVIPIVFLFFSSFVPNKNHAAPLERFSRLLVVFLIAAVATVGLFVASKYINSEYTVEKKYFWRVTVLYDLAGISCRTQEDQLSEILVSGQGLDNICGLYTPKSYIPLVLGEQIHELDAAKRFKGAPLKIRSGGDEINDLLFSHWISALIDNPSAYFSHRSDFFLALTTKHFGALWAPVFDSIYSNELGIAARDKVDSRIFDKIRSLSLNSIIFLPIVYLVLALLVFSISFVAILRKNSNCNNRVVTFALAVSLSGLFHLIGVSVFAVSSDFRYSHWLIVSALMSFALFFFSFVKTEEN</sequence>
<organism evidence="2 3">
    <name type="scientific">Aeromonas jandaei</name>
    <dbReference type="NCBI Taxonomy" id="650"/>
    <lineage>
        <taxon>Bacteria</taxon>
        <taxon>Pseudomonadati</taxon>
        <taxon>Pseudomonadota</taxon>
        <taxon>Gammaproteobacteria</taxon>
        <taxon>Aeromonadales</taxon>
        <taxon>Aeromonadaceae</taxon>
        <taxon>Aeromonas</taxon>
    </lineage>
</organism>
<name>A0ABD7EMH3_AERJA</name>
<evidence type="ECO:0000313" key="2">
    <source>
        <dbReference type="EMBL" id="QWL62257.1"/>
    </source>
</evidence>
<feature type="transmembrane region" description="Helical" evidence="1">
    <location>
        <begin position="195"/>
        <end position="211"/>
    </location>
</feature>
<feature type="transmembrane region" description="Helical" evidence="1">
    <location>
        <begin position="146"/>
        <end position="164"/>
    </location>
</feature>
<reference evidence="2 3" key="1">
    <citation type="journal article" date="2021" name="Front. Microbiol.">
        <title>Prevalence and Genetic Analysis of Chromosomal mcr-3/7 in Aeromonas From U.S. Animal-Derived Samples.</title>
        <authorList>
            <person name="Wang Y."/>
            <person name="Hou N."/>
            <person name="Rasooly R."/>
            <person name="Gu Y."/>
            <person name="He X."/>
        </authorList>
    </citation>
    <scope>NUCLEOTIDE SEQUENCE [LARGE SCALE GENOMIC DNA]</scope>
    <source>
        <strain evidence="2 3">4608</strain>
    </source>
</reference>
<protein>
    <recommendedName>
        <fullName evidence="4">Glycosyltransferase RgtA/B/C/D-like domain-containing protein</fullName>
    </recommendedName>
</protein>
<feature type="transmembrane region" description="Helical" evidence="1">
    <location>
        <begin position="443"/>
        <end position="464"/>
    </location>
</feature>
<dbReference type="Proteomes" id="UP000679312">
    <property type="component" value="Chromosome"/>
</dbReference>
<feature type="transmembrane region" description="Helical" evidence="1">
    <location>
        <begin position="223"/>
        <end position="243"/>
    </location>
</feature>
<feature type="transmembrane region" description="Helical" evidence="1">
    <location>
        <begin position="91"/>
        <end position="112"/>
    </location>
</feature>
<gene>
    <name evidence="2" type="ORF">HQ399_08360</name>
</gene>
<dbReference type="AlphaFoldDB" id="A0ABD7EMH3"/>
<keyword evidence="1" id="KW-1133">Transmembrane helix</keyword>
<feature type="transmembrane region" description="Helical" evidence="1">
    <location>
        <begin position="173"/>
        <end position="189"/>
    </location>
</feature>
<feature type="transmembrane region" description="Helical" evidence="1">
    <location>
        <begin position="28"/>
        <end position="47"/>
    </location>
</feature>
<dbReference type="EMBL" id="CP053881">
    <property type="protein sequence ID" value="QWL62257.1"/>
    <property type="molecule type" value="Genomic_DNA"/>
</dbReference>
<feature type="transmembrane region" description="Helical" evidence="1">
    <location>
        <begin position="470"/>
        <end position="490"/>
    </location>
</feature>
<feature type="transmembrane region" description="Helical" evidence="1">
    <location>
        <begin position="409"/>
        <end position="431"/>
    </location>
</feature>
<feature type="transmembrane region" description="Helical" evidence="1">
    <location>
        <begin position="119"/>
        <end position="140"/>
    </location>
</feature>
<dbReference type="RefSeq" id="WP_215803427.1">
    <property type="nucleotide sequence ID" value="NZ_CP053881.1"/>
</dbReference>
<accession>A0ABD7EMH3</accession>
<keyword evidence="1" id="KW-0472">Membrane</keyword>
<proteinExistence type="predicted"/>
<evidence type="ECO:0000256" key="1">
    <source>
        <dbReference type="SAM" id="Phobius"/>
    </source>
</evidence>
<evidence type="ECO:0000313" key="3">
    <source>
        <dbReference type="Proteomes" id="UP000679312"/>
    </source>
</evidence>
<keyword evidence="1" id="KW-0812">Transmembrane</keyword>